<dbReference type="HOGENOM" id="CLU_426938_0_0_11"/>
<organism evidence="1 2">
    <name type="scientific">Streptomyces bingchenggensis (strain BCW-1)</name>
    <dbReference type="NCBI Taxonomy" id="749414"/>
    <lineage>
        <taxon>Bacteria</taxon>
        <taxon>Bacillati</taxon>
        <taxon>Actinomycetota</taxon>
        <taxon>Actinomycetes</taxon>
        <taxon>Kitasatosporales</taxon>
        <taxon>Streptomycetaceae</taxon>
        <taxon>Streptomyces</taxon>
    </lineage>
</organism>
<sequence length="641" mass="70904">MAGHHGGALMTGRRSALAGIDTLRGLSRGAPPLPADEGVLRRLADTHVTFWPGARFPAWARDAWEAWDGRGIADPLRLVPQPDTHRVLGRLREDRVWSDKLGIVESLRGELDTAWFAGTVTGPDLLAVIPARYTMPVWLLAESPAMHGLERTLCSFLAGALGTDTDAWLRLMTAVEEVRTLPGADRDATWPDLLERAADTTPDPRRIVPYAKVTGRDREKLLRWREWTWPAGEVLRRAPDAKILDTLMPLLPDHTGWLLALYVVAQRQAAPEAVVEHLTRRGDREALMMLAEWIDLDPPTHHALLALGDPEIHLALLAPHFYTGSEEARQVLDGSVPLAPYEARSVDMRLRRVPGNAYPDLLHAAEPELIEAAFEYDRGRFKTPEQLVGCLNMLRRGGPHRLSALLATGRVGSAVTKMCQKALASADPLAALEQRAERELTTEKLASRLRKVRVTRGFVDTERLLALFPDIDWAYLEAEHAREPFDFWSVVVGHATAPTAVAARHADAILADPRPSYRNRPVRDPEIARGMVRHGLRASDWRAITLRADRLLADGLLTDRDLVSVAAPADRILGYLGSALRRPDAPAQARAATERIAELVAVHLDGSADPDAAWQRTYARLTGQDPRWPRSSSIEATLTEG</sequence>
<reference evidence="1 2" key="1">
    <citation type="journal article" date="2010" name="J. Bacteriol.">
        <title>Genome sequence of the milbemycin-producing bacterium Streptomyces bingchenggensis.</title>
        <authorList>
            <person name="Wang X.J."/>
            <person name="Yan Y.J."/>
            <person name="Zhang B."/>
            <person name="An J."/>
            <person name="Wang J.J."/>
            <person name="Tian J."/>
            <person name="Jiang L."/>
            <person name="Chen Y.H."/>
            <person name="Huang S.X."/>
            <person name="Yin M."/>
            <person name="Zhang J."/>
            <person name="Gao A.L."/>
            <person name="Liu C.X."/>
            <person name="Zhu Z.X."/>
            <person name="Xiang W.S."/>
        </authorList>
    </citation>
    <scope>NUCLEOTIDE SEQUENCE [LARGE SCALE GENOMIC DNA]</scope>
    <source>
        <strain evidence="1 2">BCW-1</strain>
    </source>
</reference>
<dbReference type="AlphaFoldDB" id="D7C4M7"/>
<dbReference type="eggNOG" id="ENOG5033SRI">
    <property type="taxonomic scope" value="Bacteria"/>
</dbReference>
<accession>D7C4M7</accession>
<gene>
    <name evidence="1" type="ordered locus">SBI_02957</name>
</gene>
<protein>
    <submittedName>
        <fullName evidence="1">Uncharacterized protein</fullName>
    </submittedName>
</protein>
<dbReference type="KEGG" id="sbh:SBI_02957"/>
<dbReference type="PATRIC" id="fig|749414.3.peg.3061"/>
<evidence type="ECO:0000313" key="1">
    <source>
        <dbReference type="EMBL" id="ADI06078.1"/>
    </source>
</evidence>
<name>D7C4M7_STRBB</name>
<keyword evidence="2" id="KW-1185">Reference proteome</keyword>
<dbReference type="EMBL" id="CP002047">
    <property type="protein sequence ID" value="ADI06078.1"/>
    <property type="molecule type" value="Genomic_DNA"/>
</dbReference>
<dbReference type="Proteomes" id="UP000000377">
    <property type="component" value="Chromosome"/>
</dbReference>
<evidence type="ECO:0000313" key="2">
    <source>
        <dbReference type="Proteomes" id="UP000000377"/>
    </source>
</evidence>
<dbReference type="STRING" id="749414.SBI_02957"/>
<proteinExistence type="predicted"/>